<dbReference type="RefSeq" id="WP_300962600.1">
    <property type="nucleotide sequence ID" value="NZ_JAUHJR010000011.1"/>
</dbReference>
<dbReference type="InterPro" id="IPR042070">
    <property type="entry name" value="PucR_C-HTH_sf"/>
</dbReference>
<sequence length="511" mass="52762">MLVPLAEVLALPSFRAAAVDVVAGDPEAVLVRWVHSSEVYEMGTLLAGGEVLLSTGLGLHGRSAEQLAAYVEQLADAGCAALGLELGRSLFVVPEAMLAAARRRGLVVLALTSVVPFERMVEDFHSLLVQRKLGAAGSDEALWRDLLATVVAGQGMRALLDAAARAAGCRVELVDLEGQVVERSSISAPACEGTTAVEVRTASGPAGTLVLASDDPAVAAVAERAAVAVALELGRHPSLGQRPSLAQAVVTDLAAGTLVGATEVARRLQDAGWRLPEGQQVAVVAVAGDPRTPAVEVLPEVERAFAAVAGPVLAGAVGADLVVLLRAPSSAQRLRAVVEEVVATAPSASGLGSALVGVSAGTTDPAVVPAAVVRAREVLRHARRSGVTAGVLLARDTGLARLLVRAEPQALGDLVVEQLGPLIDHDRAHAADLVRTLDAYLAAGSSKAETARRLGIRRQSLYARLDRIERLLGVDLASSQHLAGLTVALTAWRLRTGLDPQVAFARSSRAR</sequence>
<evidence type="ECO:0000259" key="4">
    <source>
        <dbReference type="Pfam" id="PF17853"/>
    </source>
</evidence>
<evidence type="ECO:0000259" key="3">
    <source>
        <dbReference type="Pfam" id="PF13556"/>
    </source>
</evidence>
<dbReference type="InterPro" id="IPR025736">
    <property type="entry name" value="PucR_C-HTH_dom"/>
</dbReference>
<feature type="domain" description="Purine catabolism PurC-like" evidence="2">
    <location>
        <begin position="7"/>
        <end position="128"/>
    </location>
</feature>
<dbReference type="PANTHER" id="PTHR33744">
    <property type="entry name" value="CARBOHYDRATE DIACID REGULATOR"/>
    <property type="match status" value="1"/>
</dbReference>
<protein>
    <submittedName>
        <fullName evidence="5">PucR family transcriptional regulator ligand-binding domain-containing protein</fullName>
    </submittedName>
</protein>
<feature type="domain" description="PucR C-terminal helix-turn-helix" evidence="3">
    <location>
        <begin position="433"/>
        <end position="491"/>
    </location>
</feature>
<dbReference type="EMBL" id="JAUHJR010000011">
    <property type="protein sequence ID" value="MDN4163315.1"/>
    <property type="molecule type" value="Genomic_DNA"/>
</dbReference>
<accession>A0ABT8EYP8</accession>
<dbReference type="InterPro" id="IPR051448">
    <property type="entry name" value="CdaR-like_regulators"/>
</dbReference>
<comment type="similarity">
    <text evidence="1">Belongs to the CdaR family.</text>
</comment>
<dbReference type="Proteomes" id="UP001168537">
    <property type="component" value="Unassembled WGS sequence"/>
</dbReference>
<dbReference type="Gene3D" id="1.10.10.2840">
    <property type="entry name" value="PucR C-terminal helix-turn-helix domain"/>
    <property type="match status" value="1"/>
</dbReference>
<evidence type="ECO:0000313" key="6">
    <source>
        <dbReference type="Proteomes" id="UP001168537"/>
    </source>
</evidence>
<name>A0ABT8EYP8_9ACTN</name>
<keyword evidence="6" id="KW-1185">Reference proteome</keyword>
<dbReference type="PANTHER" id="PTHR33744:SF7">
    <property type="entry name" value="PUCR FAMILY TRANSCRIPTIONAL REGULATOR"/>
    <property type="match status" value="1"/>
</dbReference>
<dbReference type="Pfam" id="PF13556">
    <property type="entry name" value="HTH_30"/>
    <property type="match status" value="1"/>
</dbReference>
<evidence type="ECO:0000313" key="5">
    <source>
        <dbReference type="EMBL" id="MDN4163315.1"/>
    </source>
</evidence>
<dbReference type="Pfam" id="PF17853">
    <property type="entry name" value="GGDEF_2"/>
    <property type="match status" value="1"/>
</dbReference>
<organism evidence="5 6">
    <name type="scientific">Nocardioides abyssi</name>
    <dbReference type="NCBI Taxonomy" id="3058370"/>
    <lineage>
        <taxon>Bacteria</taxon>
        <taxon>Bacillati</taxon>
        <taxon>Actinomycetota</taxon>
        <taxon>Actinomycetes</taxon>
        <taxon>Propionibacteriales</taxon>
        <taxon>Nocardioidaceae</taxon>
        <taxon>Nocardioides</taxon>
    </lineage>
</organism>
<feature type="domain" description="CdaR GGDEF-like" evidence="4">
    <location>
        <begin position="263"/>
        <end position="380"/>
    </location>
</feature>
<reference evidence="5" key="1">
    <citation type="submission" date="2023-06" db="EMBL/GenBank/DDBJ databases">
        <title>Draft genome sequence of Nocardioides sp. SOB72.</title>
        <authorList>
            <person name="Zhang G."/>
        </authorList>
    </citation>
    <scope>NUCLEOTIDE SEQUENCE</scope>
    <source>
        <strain evidence="5">SOB72</strain>
    </source>
</reference>
<dbReference type="InterPro" id="IPR041522">
    <property type="entry name" value="CdaR_GGDEF"/>
</dbReference>
<dbReference type="Pfam" id="PF07905">
    <property type="entry name" value="PucR"/>
    <property type="match status" value="1"/>
</dbReference>
<proteinExistence type="inferred from homology"/>
<comment type="caution">
    <text evidence="5">The sequence shown here is derived from an EMBL/GenBank/DDBJ whole genome shotgun (WGS) entry which is preliminary data.</text>
</comment>
<evidence type="ECO:0000256" key="1">
    <source>
        <dbReference type="ARBA" id="ARBA00006754"/>
    </source>
</evidence>
<dbReference type="InterPro" id="IPR012914">
    <property type="entry name" value="PucR_dom"/>
</dbReference>
<gene>
    <name evidence="5" type="ORF">QWY29_18230</name>
</gene>
<evidence type="ECO:0000259" key="2">
    <source>
        <dbReference type="Pfam" id="PF07905"/>
    </source>
</evidence>